<comment type="caution">
    <text evidence="4">The sequence shown here is derived from an EMBL/GenBank/DDBJ whole genome shotgun (WGS) entry which is preliminary data.</text>
</comment>
<evidence type="ECO:0000313" key="4">
    <source>
        <dbReference type="EMBL" id="KAH0566013.1"/>
    </source>
</evidence>
<feature type="domain" description="DUF7708" evidence="2">
    <location>
        <begin position="6"/>
        <end position="109"/>
    </location>
</feature>
<keyword evidence="5" id="KW-1185">Reference proteome</keyword>
<dbReference type="PANTHER" id="PTHR10039">
    <property type="entry name" value="AMELOGENIN"/>
    <property type="match status" value="1"/>
</dbReference>
<evidence type="ECO:0000259" key="3">
    <source>
        <dbReference type="Pfam" id="PF24883"/>
    </source>
</evidence>
<dbReference type="InterPro" id="IPR056884">
    <property type="entry name" value="NPHP3-like_N"/>
</dbReference>
<keyword evidence="1" id="KW-0677">Repeat</keyword>
<dbReference type="EMBL" id="JAGHQM010000041">
    <property type="protein sequence ID" value="KAH0566013.1"/>
    <property type="molecule type" value="Genomic_DNA"/>
</dbReference>
<sequence length="328" mass="36778">MAAEYGKYLEKLVDMFARIGDVLPRFRAYERIFPNHGRLLHVLSVVYVDIITFCMDARKVFGNGKSQWAIGGFKIPWRTFDRRFAEVLDQFRIHRENVEKEAGLSHMVEAAEARALERENRNTGCGKTTSTTMVVDHLTATAATGGSVVAHFYCDYSEPDTLTAVAILGCLIKQLLEKVDISDGIAGRIDQCYKCGAGKPTADELITILLAVMRLFTEVYIIMDGIDECESQEREDIFSIIRQLAGFGGCVAKAYISSREEIDIKKSFAGYRQIHISEADVMLDINSYVKRVVEEKVQARKLVVRDYSLVGTVIDALSRGARGMYELS</sequence>
<name>A0A9P8RTW6_9PEZI</name>
<proteinExistence type="predicted"/>
<accession>A0A9P8RTW6</accession>
<dbReference type="Pfam" id="PF24883">
    <property type="entry name" value="NPHP3_N"/>
    <property type="match status" value="1"/>
</dbReference>
<dbReference type="Pfam" id="PF24809">
    <property type="entry name" value="DUF7708"/>
    <property type="match status" value="1"/>
</dbReference>
<dbReference type="AlphaFoldDB" id="A0A9P8RTW6"/>
<evidence type="ECO:0000259" key="2">
    <source>
        <dbReference type="Pfam" id="PF24809"/>
    </source>
</evidence>
<feature type="domain" description="Nephrocystin 3-like N-terminal" evidence="3">
    <location>
        <begin position="123"/>
        <end position="259"/>
    </location>
</feature>
<dbReference type="Gene3D" id="3.40.50.300">
    <property type="entry name" value="P-loop containing nucleotide triphosphate hydrolases"/>
    <property type="match status" value="1"/>
</dbReference>
<evidence type="ECO:0000256" key="1">
    <source>
        <dbReference type="ARBA" id="ARBA00022737"/>
    </source>
</evidence>
<dbReference type="InterPro" id="IPR027417">
    <property type="entry name" value="P-loop_NTPase"/>
</dbReference>
<dbReference type="Proteomes" id="UP000750711">
    <property type="component" value="Unassembled WGS sequence"/>
</dbReference>
<dbReference type="PANTHER" id="PTHR10039:SF10">
    <property type="entry name" value="NACHT DOMAIN-CONTAINING PROTEIN"/>
    <property type="match status" value="1"/>
</dbReference>
<dbReference type="InterPro" id="IPR056125">
    <property type="entry name" value="DUF7708"/>
</dbReference>
<organism evidence="4 5">
    <name type="scientific">Trichoglossum hirsutum</name>
    <dbReference type="NCBI Taxonomy" id="265104"/>
    <lineage>
        <taxon>Eukaryota</taxon>
        <taxon>Fungi</taxon>
        <taxon>Dikarya</taxon>
        <taxon>Ascomycota</taxon>
        <taxon>Pezizomycotina</taxon>
        <taxon>Geoglossomycetes</taxon>
        <taxon>Geoglossales</taxon>
        <taxon>Geoglossaceae</taxon>
        <taxon>Trichoglossum</taxon>
    </lineage>
</organism>
<evidence type="ECO:0000313" key="5">
    <source>
        <dbReference type="Proteomes" id="UP000750711"/>
    </source>
</evidence>
<evidence type="ECO:0008006" key="6">
    <source>
        <dbReference type="Google" id="ProtNLM"/>
    </source>
</evidence>
<reference evidence="4" key="1">
    <citation type="submission" date="2021-03" db="EMBL/GenBank/DDBJ databases">
        <title>Comparative genomics and phylogenomic investigation of the class Geoglossomycetes provide insights into ecological specialization and systematics.</title>
        <authorList>
            <person name="Melie T."/>
            <person name="Pirro S."/>
            <person name="Miller A.N."/>
            <person name="Quandt A."/>
        </authorList>
    </citation>
    <scope>NUCLEOTIDE SEQUENCE</scope>
    <source>
        <strain evidence="4">CAQ_001_2017</strain>
    </source>
</reference>
<gene>
    <name evidence="4" type="ORF">GP486_000585</name>
</gene>
<protein>
    <recommendedName>
        <fullName evidence="6">NACHT domain-containing protein</fullName>
    </recommendedName>
</protein>